<comment type="catalytic activity">
    <reaction evidence="1">
        <text>a uridine in RNA = a pseudouridine in RNA</text>
        <dbReference type="Rhea" id="RHEA:48348"/>
        <dbReference type="Rhea" id="RHEA-COMP:12068"/>
        <dbReference type="Rhea" id="RHEA-COMP:12069"/>
        <dbReference type="ChEBI" id="CHEBI:65314"/>
        <dbReference type="ChEBI" id="CHEBI:65315"/>
    </reaction>
</comment>
<gene>
    <name evidence="6" type="ORF">LfDm3_1289</name>
</gene>
<dbReference type="PANTHER" id="PTHR21600:SF87">
    <property type="entry name" value="RNA PSEUDOURIDYLATE SYNTHASE DOMAIN-CONTAINING PROTEIN 1"/>
    <property type="match status" value="1"/>
</dbReference>
<comment type="similarity">
    <text evidence="2">Belongs to the pseudouridine synthase RluA family.</text>
</comment>
<dbReference type="PATRIC" id="fig|1614.7.peg.1228"/>
<dbReference type="SUPFAM" id="SSF55120">
    <property type="entry name" value="Pseudouridine synthase"/>
    <property type="match status" value="1"/>
</dbReference>
<dbReference type="RefSeq" id="WP_039145102.1">
    <property type="nucleotide sequence ID" value="NZ_JOJZ01000024.1"/>
</dbReference>
<proteinExistence type="inferred from homology"/>
<dbReference type="Gene3D" id="3.30.2350.10">
    <property type="entry name" value="Pseudouridine synthase"/>
    <property type="match status" value="1"/>
</dbReference>
<dbReference type="GeneID" id="74913947"/>
<sequence>MKNWKYQLIVPNVAETTVREYLHEYLLIPKHLIFSLRKAQRVLVNGNYRPMNFPIHTGDRVMLDFIPADFQTPFPHVIPDASKPLKVVYENEDLLIVNKNRGDKTHANQPGEVGATLNQAENYLQPAADAYMVHRLDQQTSGALIIGKNPAVVPILVRMIKDKTVKRTYLAWVHGRLNQPTGVVNDPIGRDPNDRRKRKINGVHAQSALTNYRVVQSGTTATLVSLQLQTGRTHQIRVHLASIGNPIINDPLYDPNSQPGHPMLLHSWKIKMLTPFYYQLLEVYAPLPPEFNM</sequence>
<keyword evidence="7" id="KW-1185">Reference proteome</keyword>
<evidence type="ECO:0000256" key="2">
    <source>
        <dbReference type="ARBA" id="ARBA00010876"/>
    </source>
</evidence>
<dbReference type="PROSITE" id="PS01129">
    <property type="entry name" value="PSI_RLU"/>
    <property type="match status" value="1"/>
</dbReference>
<dbReference type="InterPro" id="IPR006224">
    <property type="entry name" value="PsdUridine_synth_RluA-like_CS"/>
</dbReference>
<evidence type="ECO:0000256" key="4">
    <source>
        <dbReference type="ARBA" id="ARBA00033164"/>
    </source>
</evidence>
<evidence type="ECO:0000256" key="3">
    <source>
        <dbReference type="ARBA" id="ARBA00031870"/>
    </source>
</evidence>
<name>A0A0C1PZR9_9LACO</name>
<dbReference type="EMBL" id="JOJZ01000024">
    <property type="protein sequence ID" value="KID41143.1"/>
    <property type="molecule type" value="Genomic_DNA"/>
</dbReference>
<dbReference type="InterPro" id="IPR020103">
    <property type="entry name" value="PsdUridine_synth_cat_dom_sf"/>
</dbReference>
<dbReference type="InterPro" id="IPR050188">
    <property type="entry name" value="RluA_PseudoU_synthase"/>
</dbReference>
<dbReference type="GO" id="GO:0000455">
    <property type="term" value="P:enzyme-directed rRNA pseudouridine synthesis"/>
    <property type="evidence" value="ECO:0007669"/>
    <property type="project" value="TreeGrafter"/>
</dbReference>
<reference evidence="6 7" key="1">
    <citation type="submission" date="2014-06" db="EMBL/GenBank/DDBJ databases">
        <title>Functional and comparative genomic analyses of the Drosophila gut microbiota identify candidate symbiosis factors.</title>
        <authorList>
            <person name="Newell P.D."/>
            <person name="Chaston J.M."/>
            <person name="Douglas A.E."/>
        </authorList>
    </citation>
    <scope>NUCLEOTIDE SEQUENCE [LARGE SCALE GENOMIC DNA]</scope>
    <source>
        <strain evidence="6 7">DmCS_002</strain>
    </source>
</reference>
<dbReference type="InterPro" id="IPR006145">
    <property type="entry name" value="PsdUridine_synth_RsuA/RluA"/>
</dbReference>
<accession>A0A0C1PZR9</accession>
<dbReference type="CDD" id="cd02869">
    <property type="entry name" value="PseudoU_synth_RluA_like"/>
    <property type="match status" value="1"/>
</dbReference>
<evidence type="ECO:0000256" key="1">
    <source>
        <dbReference type="ARBA" id="ARBA00000073"/>
    </source>
</evidence>
<dbReference type="Proteomes" id="UP000031397">
    <property type="component" value="Unassembled WGS sequence"/>
</dbReference>
<evidence type="ECO:0000313" key="6">
    <source>
        <dbReference type="EMBL" id="KID41143.1"/>
    </source>
</evidence>
<protein>
    <recommendedName>
        <fullName evidence="3">RNA pseudouridylate synthase</fullName>
    </recommendedName>
    <alternativeName>
        <fullName evidence="4">RNA-uridine isomerase</fullName>
    </alternativeName>
</protein>
<evidence type="ECO:0000259" key="5">
    <source>
        <dbReference type="Pfam" id="PF00849"/>
    </source>
</evidence>
<dbReference type="PANTHER" id="PTHR21600">
    <property type="entry name" value="MITOCHONDRIAL RNA PSEUDOURIDINE SYNTHASE"/>
    <property type="match status" value="1"/>
</dbReference>
<organism evidence="6 7">
    <name type="scientific">Fructilactobacillus fructivorans</name>
    <dbReference type="NCBI Taxonomy" id="1614"/>
    <lineage>
        <taxon>Bacteria</taxon>
        <taxon>Bacillati</taxon>
        <taxon>Bacillota</taxon>
        <taxon>Bacilli</taxon>
        <taxon>Lactobacillales</taxon>
        <taxon>Lactobacillaceae</taxon>
        <taxon>Fructilactobacillus</taxon>
    </lineage>
</organism>
<dbReference type="GO" id="GO:0003723">
    <property type="term" value="F:RNA binding"/>
    <property type="evidence" value="ECO:0007669"/>
    <property type="project" value="InterPro"/>
</dbReference>
<comment type="caution">
    <text evidence="6">The sequence shown here is derived from an EMBL/GenBank/DDBJ whole genome shotgun (WGS) entry which is preliminary data.</text>
</comment>
<dbReference type="AlphaFoldDB" id="A0A0C1PZR9"/>
<dbReference type="GO" id="GO:0009982">
    <property type="term" value="F:pseudouridine synthase activity"/>
    <property type="evidence" value="ECO:0007669"/>
    <property type="project" value="InterPro"/>
</dbReference>
<dbReference type="GO" id="GO:0140098">
    <property type="term" value="F:catalytic activity, acting on RNA"/>
    <property type="evidence" value="ECO:0007669"/>
    <property type="project" value="UniProtKB-ARBA"/>
</dbReference>
<feature type="domain" description="Pseudouridine synthase RsuA/RluA-like" evidence="5">
    <location>
        <begin position="93"/>
        <end position="242"/>
    </location>
</feature>
<dbReference type="Pfam" id="PF00849">
    <property type="entry name" value="PseudoU_synth_2"/>
    <property type="match status" value="1"/>
</dbReference>
<dbReference type="OrthoDB" id="9773999at2"/>
<evidence type="ECO:0000313" key="7">
    <source>
        <dbReference type="Proteomes" id="UP000031397"/>
    </source>
</evidence>